<protein>
    <submittedName>
        <fullName evidence="1">Uncharacterized protein</fullName>
    </submittedName>
</protein>
<organism evidence="1 2">
    <name type="scientific">Trichuris suis</name>
    <name type="common">pig whipworm</name>
    <dbReference type="NCBI Taxonomy" id="68888"/>
    <lineage>
        <taxon>Eukaryota</taxon>
        <taxon>Metazoa</taxon>
        <taxon>Ecdysozoa</taxon>
        <taxon>Nematoda</taxon>
        <taxon>Enoplea</taxon>
        <taxon>Dorylaimia</taxon>
        <taxon>Trichinellida</taxon>
        <taxon>Trichuridae</taxon>
        <taxon>Trichuris</taxon>
    </lineage>
</organism>
<dbReference type="EMBL" id="KL363191">
    <property type="protein sequence ID" value="KFD57008.1"/>
    <property type="molecule type" value="Genomic_DNA"/>
</dbReference>
<name>A0A085MIG2_9BILA</name>
<proteinExistence type="predicted"/>
<reference evidence="1 2" key="1">
    <citation type="journal article" date="2014" name="Nat. Genet.">
        <title>Genome and transcriptome of the porcine whipworm Trichuris suis.</title>
        <authorList>
            <person name="Jex A.R."/>
            <person name="Nejsum P."/>
            <person name="Schwarz E.M."/>
            <person name="Hu L."/>
            <person name="Young N.D."/>
            <person name="Hall R.S."/>
            <person name="Korhonen P.K."/>
            <person name="Liao S."/>
            <person name="Thamsborg S."/>
            <person name="Xia J."/>
            <person name="Xu P."/>
            <person name="Wang S."/>
            <person name="Scheerlinck J.P."/>
            <person name="Hofmann A."/>
            <person name="Sternberg P.W."/>
            <person name="Wang J."/>
            <person name="Gasser R.B."/>
        </authorList>
    </citation>
    <scope>NUCLEOTIDE SEQUENCE [LARGE SCALE GENOMIC DNA]</scope>
    <source>
        <strain evidence="1">DCEP-RM93M</strain>
    </source>
</reference>
<evidence type="ECO:0000313" key="2">
    <source>
        <dbReference type="Proteomes" id="UP000030764"/>
    </source>
</evidence>
<gene>
    <name evidence="1" type="ORF">M513_02265</name>
</gene>
<sequence>MDVISPNSQEPPRSRLSCFLGLDLGSSDQLPLLPPLTSYEPTNDRYDDAAACANGVHYIRKLSNGCVDALAQQSETKRTLSDCHVKAMKNQFHGTINTSVL</sequence>
<dbReference type="Proteomes" id="UP000030764">
    <property type="component" value="Unassembled WGS sequence"/>
</dbReference>
<evidence type="ECO:0000313" key="1">
    <source>
        <dbReference type="EMBL" id="KFD57008.1"/>
    </source>
</evidence>
<dbReference type="AlphaFoldDB" id="A0A085MIG2"/>
<keyword evidence="2" id="KW-1185">Reference proteome</keyword>
<accession>A0A085MIG2</accession>